<comment type="caution">
    <text evidence="1">The sequence shown here is derived from an EMBL/GenBank/DDBJ whole genome shotgun (WGS) entry which is preliminary data.</text>
</comment>
<gene>
    <name evidence="1" type="ORF">BDY19DRAFT_942582</name>
</gene>
<organism evidence="1 2">
    <name type="scientific">Irpex rosettiformis</name>
    <dbReference type="NCBI Taxonomy" id="378272"/>
    <lineage>
        <taxon>Eukaryota</taxon>
        <taxon>Fungi</taxon>
        <taxon>Dikarya</taxon>
        <taxon>Basidiomycota</taxon>
        <taxon>Agaricomycotina</taxon>
        <taxon>Agaricomycetes</taxon>
        <taxon>Polyporales</taxon>
        <taxon>Irpicaceae</taxon>
        <taxon>Irpex</taxon>
    </lineage>
</organism>
<proteinExistence type="predicted"/>
<keyword evidence="2" id="KW-1185">Reference proteome</keyword>
<dbReference type="EMBL" id="MU274910">
    <property type="protein sequence ID" value="KAI0089501.1"/>
    <property type="molecule type" value="Genomic_DNA"/>
</dbReference>
<sequence>MRAVLLLRMISSTTFAVHALSWPGRQSGSLNPQYLEDSEPDIWRSGELSSVLDNHDKLESYARRPDCFRRITDSIRVQCGDLDMNEDERVQAAISMTICELATAKHSPPLECSSVIPLTDEPSATSQTLRADSCVEALSRSAQYWSSYSGYLREIPQLCHAFRRWNDIDTAKDIYRNTSLEAISILRAINYAENRQHDFYKGIDEISQHLRHLVHDMNKINTDMGESALGVVRRMQDENEQVVTLLQHTVTSALEIHSDTYHSLFHELSEEMRGIVHDHAGALNLLVPSLQATFEAQLAPTLEETRRQFQDVNDVAFIAQSNWRAVGVEFGHMQETVSSLAHSIADTVSVLDTHVDQAVLANRVQLEATNAADRLGRVLTELTTFTHSEMAKMNDTATAIHDKWIAASSIQIGFLDRRQWDEWTRYVFQSLLQVILRVDPDVLDHIFSSPILRFSGFVCRALWYIIYTGMASLTGTLLLVVSSRCWVFSRKESSAPDLREATCHSSRQEKPLYSRAQFATCSPALTSHPSLCSRRTQDRFSRIPDRLCRTPTV</sequence>
<reference evidence="1" key="1">
    <citation type="journal article" date="2021" name="Environ. Microbiol.">
        <title>Gene family expansions and transcriptome signatures uncover fungal adaptations to wood decay.</title>
        <authorList>
            <person name="Hage H."/>
            <person name="Miyauchi S."/>
            <person name="Viragh M."/>
            <person name="Drula E."/>
            <person name="Min B."/>
            <person name="Chaduli D."/>
            <person name="Navarro D."/>
            <person name="Favel A."/>
            <person name="Norest M."/>
            <person name="Lesage-Meessen L."/>
            <person name="Balint B."/>
            <person name="Merenyi Z."/>
            <person name="de Eugenio L."/>
            <person name="Morin E."/>
            <person name="Martinez A.T."/>
            <person name="Baldrian P."/>
            <person name="Stursova M."/>
            <person name="Martinez M.J."/>
            <person name="Novotny C."/>
            <person name="Magnuson J.K."/>
            <person name="Spatafora J.W."/>
            <person name="Maurice S."/>
            <person name="Pangilinan J."/>
            <person name="Andreopoulos W."/>
            <person name="LaButti K."/>
            <person name="Hundley H."/>
            <person name="Na H."/>
            <person name="Kuo A."/>
            <person name="Barry K."/>
            <person name="Lipzen A."/>
            <person name="Henrissat B."/>
            <person name="Riley R."/>
            <person name="Ahrendt S."/>
            <person name="Nagy L.G."/>
            <person name="Grigoriev I.V."/>
            <person name="Martin F."/>
            <person name="Rosso M.N."/>
        </authorList>
    </citation>
    <scope>NUCLEOTIDE SEQUENCE</scope>
    <source>
        <strain evidence="1">CBS 384.51</strain>
    </source>
</reference>
<name>A0ACB8U5M9_9APHY</name>
<accession>A0ACB8U5M9</accession>
<evidence type="ECO:0000313" key="2">
    <source>
        <dbReference type="Proteomes" id="UP001055072"/>
    </source>
</evidence>
<evidence type="ECO:0000313" key="1">
    <source>
        <dbReference type="EMBL" id="KAI0089501.1"/>
    </source>
</evidence>
<dbReference type="Proteomes" id="UP001055072">
    <property type="component" value="Unassembled WGS sequence"/>
</dbReference>
<protein>
    <submittedName>
        <fullName evidence="1">Uncharacterized protein</fullName>
    </submittedName>
</protein>